<keyword evidence="6 8" id="KW-0472">Membrane</keyword>
<dbReference type="PANTHER" id="PTHR43867:SF2">
    <property type="entry name" value="CELLULOSE SYNTHASE CATALYTIC SUBUNIT A [UDP-FORMING]"/>
    <property type="match status" value="1"/>
</dbReference>
<sequence length="508" mass="56095">MIGLDVVNGLAVVLCVVFISYVFAILLPFMRRTVASTGDPDRYEWHFIIPCLDEEAVIESSVAQLRRDHPAAHLWCIDDDSADSTGTILARLQAGDPQIHLVSRRAPDARQGKGEALNAAWRRLTAFRLEAASPRPETDVIVGVLDADGRLDPDALRVISGESGFADPQVGAVQLQVRMINRGIDRPDGDHPAASGRLGRTLVLLQDLEFRTVIAAMQHFRHRMSSAGMGGNGQFSRLSALNAVAEGHDSPWHGSLLEDFEFGLHVLLVGLRNSYCHDAWVAQEALPSARKLIRQRARWAQGGMQCAKYFRRVLTSPWLSTAAAIEIAYFLLIPWTQILGSLVYAAASVVMIYFALTTVGGPIAWLTHGAWGIIPLAVLFGFLPLAIWALAYKLRCEPDTSWRRTLALAVGYWLYTYLMLLSVWSGLFRLVRGRTGGRRPSGWPPSPIRPERRHRVKHRHRSTVPRVRPATARPWLLGHRGTGGPHAALQPPSDCAGCSDRDRASHAP</sequence>
<dbReference type="SUPFAM" id="SSF53448">
    <property type="entry name" value="Nucleotide-diphospho-sugar transferases"/>
    <property type="match status" value="1"/>
</dbReference>
<feature type="transmembrane region" description="Helical" evidence="8">
    <location>
        <begin position="318"/>
        <end position="336"/>
    </location>
</feature>
<feature type="compositionally biased region" description="Basic and acidic residues" evidence="7">
    <location>
        <begin position="499"/>
        <end position="508"/>
    </location>
</feature>
<name>A0A1H0TZK0_9MICO</name>
<feature type="transmembrane region" description="Helical" evidence="8">
    <location>
        <begin position="412"/>
        <end position="431"/>
    </location>
</feature>
<keyword evidence="4 8" id="KW-0812">Transmembrane</keyword>
<evidence type="ECO:0000256" key="3">
    <source>
        <dbReference type="ARBA" id="ARBA00022679"/>
    </source>
</evidence>
<gene>
    <name evidence="9" type="ORF">SAMN04489867_3053</name>
</gene>
<evidence type="ECO:0000256" key="2">
    <source>
        <dbReference type="ARBA" id="ARBA00022676"/>
    </source>
</evidence>
<dbReference type="EMBL" id="LT629711">
    <property type="protein sequence ID" value="SDP59331.1"/>
    <property type="molecule type" value="Genomic_DNA"/>
</dbReference>
<dbReference type="GO" id="GO:0005886">
    <property type="term" value="C:plasma membrane"/>
    <property type="evidence" value="ECO:0007669"/>
    <property type="project" value="TreeGrafter"/>
</dbReference>
<evidence type="ECO:0000256" key="5">
    <source>
        <dbReference type="ARBA" id="ARBA00022989"/>
    </source>
</evidence>
<feature type="transmembrane region" description="Helical" evidence="8">
    <location>
        <begin position="6"/>
        <end position="27"/>
    </location>
</feature>
<dbReference type="InterPro" id="IPR050321">
    <property type="entry name" value="Glycosyltr_2/OpgH_subfam"/>
</dbReference>
<dbReference type="AlphaFoldDB" id="A0A1H0TZK0"/>
<accession>A0A1H0TZK0</accession>
<feature type="region of interest" description="Disordered" evidence="7">
    <location>
        <begin position="435"/>
        <end position="463"/>
    </location>
</feature>
<dbReference type="OrthoDB" id="9806824at2"/>
<dbReference type="STRING" id="443156.SAMN04489867_3053"/>
<keyword evidence="10" id="KW-1185">Reference proteome</keyword>
<reference evidence="10" key="1">
    <citation type="submission" date="2016-10" db="EMBL/GenBank/DDBJ databases">
        <authorList>
            <person name="Varghese N."/>
            <person name="Submissions S."/>
        </authorList>
    </citation>
    <scope>NUCLEOTIDE SEQUENCE [LARGE SCALE GENOMIC DNA]</scope>
    <source>
        <strain evidence="10">DSM 22329</strain>
    </source>
</reference>
<evidence type="ECO:0000256" key="6">
    <source>
        <dbReference type="ARBA" id="ARBA00023136"/>
    </source>
</evidence>
<proteinExistence type="predicted"/>
<keyword evidence="5 8" id="KW-1133">Transmembrane helix</keyword>
<keyword evidence="2" id="KW-0328">Glycosyltransferase</keyword>
<dbReference type="Gene3D" id="3.90.550.10">
    <property type="entry name" value="Spore Coat Polysaccharide Biosynthesis Protein SpsA, Chain A"/>
    <property type="match status" value="1"/>
</dbReference>
<dbReference type="Pfam" id="PF13641">
    <property type="entry name" value="Glyco_tranf_2_3"/>
    <property type="match status" value="1"/>
</dbReference>
<organism evidence="9 10">
    <name type="scientific">Pedococcus dokdonensis</name>
    <dbReference type="NCBI Taxonomy" id="443156"/>
    <lineage>
        <taxon>Bacteria</taxon>
        <taxon>Bacillati</taxon>
        <taxon>Actinomycetota</taxon>
        <taxon>Actinomycetes</taxon>
        <taxon>Micrococcales</taxon>
        <taxon>Intrasporangiaceae</taxon>
        <taxon>Pedococcus</taxon>
    </lineage>
</organism>
<evidence type="ECO:0000256" key="7">
    <source>
        <dbReference type="SAM" id="MobiDB-lite"/>
    </source>
</evidence>
<dbReference type="Proteomes" id="UP000199077">
    <property type="component" value="Chromosome I"/>
</dbReference>
<evidence type="ECO:0000313" key="10">
    <source>
        <dbReference type="Proteomes" id="UP000199077"/>
    </source>
</evidence>
<dbReference type="RefSeq" id="WP_091787301.1">
    <property type="nucleotide sequence ID" value="NZ_LT629711.1"/>
</dbReference>
<comment type="subcellular location">
    <subcellularLocation>
        <location evidence="1">Membrane</location>
        <topology evidence="1">Multi-pass membrane protein</topology>
    </subcellularLocation>
</comment>
<dbReference type="InterPro" id="IPR029044">
    <property type="entry name" value="Nucleotide-diphossugar_trans"/>
</dbReference>
<evidence type="ECO:0000256" key="8">
    <source>
        <dbReference type="SAM" id="Phobius"/>
    </source>
</evidence>
<feature type="region of interest" description="Disordered" evidence="7">
    <location>
        <begin position="479"/>
        <end position="508"/>
    </location>
</feature>
<evidence type="ECO:0000256" key="1">
    <source>
        <dbReference type="ARBA" id="ARBA00004141"/>
    </source>
</evidence>
<evidence type="ECO:0000313" key="9">
    <source>
        <dbReference type="EMBL" id="SDP59331.1"/>
    </source>
</evidence>
<keyword evidence="3 9" id="KW-0808">Transferase</keyword>
<protein>
    <submittedName>
        <fullName evidence="9">Glycosyltransferase, catalytic subunit of cellulose synthase and poly-beta-1,6-N-acetylglucosamine synthase</fullName>
    </submittedName>
</protein>
<feature type="compositionally biased region" description="Basic residues" evidence="7">
    <location>
        <begin position="451"/>
        <end position="463"/>
    </location>
</feature>
<feature type="transmembrane region" description="Helical" evidence="8">
    <location>
        <begin position="342"/>
        <end position="366"/>
    </location>
</feature>
<dbReference type="GO" id="GO:0016758">
    <property type="term" value="F:hexosyltransferase activity"/>
    <property type="evidence" value="ECO:0007669"/>
    <property type="project" value="TreeGrafter"/>
</dbReference>
<feature type="transmembrane region" description="Helical" evidence="8">
    <location>
        <begin position="373"/>
        <end position="392"/>
    </location>
</feature>
<evidence type="ECO:0000256" key="4">
    <source>
        <dbReference type="ARBA" id="ARBA00022692"/>
    </source>
</evidence>
<dbReference type="PANTHER" id="PTHR43867">
    <property type="entry name" value="CELLULOSE SYNTHASE CATALYTIC SUBUNIT A [UDP-FORMING]"/>
    <property type="match status" value="1"/>
</dbReference>